<dbReference type="PROSITE" id="PS50051">
    <property type="entry name" value="MCM_2"/>
    <property type="match status" value="1"/>
</dbReference>
<evidence type="ECO:0000313" key="15">
    <source>
        <dbReference type="EMBL" id="KAK9821948.1"/>
    </source>
</evidence>
<evidence type="ECO:0000256" key="5">
    <source>
        <dbReference type="ARBA" id="ARBA00022801"/>
    </source>
</evidence>
<feature type="compositionally biased region" description="Low complexity" evidence="13">
    <location>
        <begin position="683"/>
        <end position="700"/>
    </location>
</feature>
<comment type="similarity">
    <text evidence="2 11">Belongs to the MCM family.</text>
</comment>
<comment type="subcellular location">
    <subcellularLocation>
        <location evidence="1 12">Nucleus</location>
    </subcellularLocation>
</comment>
<dbReference type="GO" id="GO:0003697">
    <property type="term" value="F:single-stranded DNA binding"/>
    <property type="evidence" value="ECO:0007669"/>
    <property type="project" value="TreeGrafter"/>
</dbReference>
<dbReference type="Pfam" id="PF17855">
    <property type="entry name" value="MCM_lid"/>
    <property type="match status" value="1"/>
</dbReference>
<dbReference type="PRINTS" id="PR01659">
    <property type="entry name" value="MCMPROTEIN3"/>
</dbReference>
<evidence type="ECO:0000256" key="6">
    <source>
        <dbReference type="ARBA" id="ARBA00022806"/>
    </source>
</evidence>
<dbReference type="Gene3D" id="2.40.50.140">
    <property type="entry name" value="Nucleic acid-binding proteins"/>
    <property type="match status" value="1"/>
</dbReference>
<keyword evidence="16" id="KW-1185">Reference proteome</keyword>
<dbReference type="SUPFAM" id="SSF50249">
    <property type="entry name" value="Nucleic acid-binding proteins"/>
    <property type="match status" value="1"/>
</dbReference>
<evidence type="ECO:0000256" key="7">
    <source>
        <dbReference type="ARBA" id="ARBA00022840"/>
    </source>
</evidence>
<evidence type="ECO:0000256" key="9">
    <source>
        <dbReference type="ARBA" id="ARBA00023242"/>
    </source>
</evidence>
<evidence type="ECO:0000256" key="4">
    <source>
        <dbReference type="ARBA" id="ARBA00022741"/>
    </source>
</evidence>
<keyword evidence="3 12" id="KW-0235">DNA replication</keyword>
<evidence type="ECO:0000256" key="1">
    <source>
        <dbReference type="ARBA" id="ARBA00004123"/>
    </source>
</evidence>
<comment type="function">
    <text evidence="12">Acts as component of the MCM2-7 complex (MCM complex) which is the replicative helicase essential for 'once per cell cycle' DNA replication initiation and elongation in eukaryotic cells. The active ATPase sites in the MCM2-7 ring are formed through the interaction surfaces of two neighboring subunits such that a critical structure of a conserved arginine finger motif is provided in trans relative to the ATP-binding site of the Walker A box of the adjacent subunit. The six ATPase active sites, however, are likely to contribute differentially to the complex helicase activity.</text>
</comment>
<dbReference type="InterPro" id="IPR008046">
    <property type="entry name" value="Mcm3"/>
</dbReference>
<proteinExistence type="inferred from homology"/>
<sequence>MDELSERRLTLKRDFGDFLDEDHGYGQYPEKIKAVITKENVEASRLRLLVDLQDLQNFNQSLHHTLLTSPGECLGPFEEALGEIVRNAFPKTLKENQVVHVGVCGELGDHHVSPRQLTARLLSHLVEVEGIVTKTSLKRPKLVRSVHYCEKTAQFTSREYRDATSHEGLPTGAAYPTRDDEGNLLTTEFGLCLYKDHQVVTLQELPETAPPGQLPRSTEVIVEDDLVDACKPGDRVSLAGVYRAVPPQASGAVSGVFRSVLVACSVRQLVLGSAAARLTAADVRNIEALAAQPDVLEVLARSLAPSIYGHHTIKLGLVLQLLGGRERNLANGTHLRGDINCLMVGDPGVAKSQLLRAVMNVAPLAVSTTGRGSSGVGLTAAITHDSETGERKLEAGAMVLADRGVVCIDEFDKMNDADRVAIHEVMEQQTVTIAKAGIQTSLNARCSVVAAANPLYGSYDHKSSITKNINLPDSLLSRFDLLFVVLDNLGPQRDREIAEHVLGQHRYRAPGDDGFTTSSNAQDRRDEEAEEEEEDEAAAGSEMYVKYDARLHGPRVPRRQPPLTVHFLKKFLTIVKRRSSELSLSGEAMEAIGEFYCELRGSADLRALPITVRTLETIIRLSTAAAKARLAKQVEVRDVAIARGLMRRMNAGNLDGPGDADDAAEPDAEPSPQPPRAGRARPRAANQPQKRAAGAAGVDGASDEEGDTDMGGDENDAAAGNATGPAARRRRAQARGRRAVAANDDDADVEMADAGGLEPAQKAALGLTVSELLRSGRQVRYSVADLMAQLATRGLAYAEPDVIEALKQMEDAAASGMAPIMYDADEGMIYEAA</sequence>
<dbReference type="Pfam" id="PF00493">
    <property type="entry name" value="MCM"/>
    <property type="match status" value="1"/>
</dbReference>
<keyword evidence="7 11" id="KW-0067">ATP-binding</keyword>
<dbReference type="Proteomes" id="UP001445335">
    <property type="component" value="Unassembled WGS sequence"/>
</dbReference>
<dbReference type="InterPro" id="IPR003593">
    <property type="entry name" value="AAA+_ATPase"/>
</dbReference>
<protein>
    <recommendedName>
        <fullName evidence="12">DNA replication licensing factor MCM3</fullName>
        <ecNumber evidence="12">3.6.4.12</ecNumber>
    </recommendedName>
</protein>
<dbReference type="GO" id="GO:0006271">
    <property type="term" value="P:DNA strand elongation involved in DNA replication"/>
    <property type="evidence" value="ECO:0007669"/>
    <property type="project" value="TreeGrafter"/>
</dbReference>
<dbReference type="SUPFAM" id="SSF52540">
    <property type="entry name" value="P-loop containing nucleoside triphosphate hydrolases"/>
    <property type="match status" value="1"/>
</dbReference>
<dbReference type="PANTHER" id="PTHR11630:SF46">
    <property type="entry name" value="DNA REPLICATION LICENSING FACTOR MCM3-RELATED"/>
    <property type="match status" value="1"/>
</dbReference>
<feature type="region of interest" description="Disordered" evidence="13">
    <location>
        <begin position="649"/>
        <end position="743"/>
    </location>
</feature>
<keyword evidence="5 12" id="KW-0378">Hydrolase</keyword>
<dbReference type="InterPro" id="IPR018525">
    <property type="entry name" value="MCM_CS"/>
</dbReference>
<dbReference type="GO" id="GO:0000727">
    <property type="term" value="P:double-strand break repair via break-induced replication"/>
    <property type="evidence" value="ECO:0007669"/>
    <property type="project" value="TreeGrafter"/>
</dbReference>
<dbReference type="GO" id="GO:0017116">
    <property type="term" value="F:single-stranded DNA helicase activity"/>
    <property type="evidence" value="ECO:0007669"/>
    <property type="project" value="TreeGrafter"/>
</dbReference>
<keyword evidence="6 12" id="KW-0347">Helicase</keyword>
<dbReference type="GO" id="GO:0042555">
    <property type="term" value="C:MCM complex"/>
    <property type="evidence" value="ECO:0007669"/>
    <property type="project" value="UniProtKB-UniRule"/>
</dbReference>
<reference evidence="15 16" key="1">
    <citation type="journal article" date="2024" name="Nat. Commun.">
        <title>Phylogenomics reveals the evolutionary origins of lichenization in chlorophyte algae.</title>
        <authorList>
            <person name="Puginier C."/>
            <person name="Libourel C."/>
            <person name="Otte J."/>
            <person name="Skaloud P."/>
            <person name="Haon M."/>
            <person name="Grisel S."/>
            <person name="Petersen M."/>
            <person name="Berrin J.G."/>
            <person name="Delaux P.M."/>
            <person name="Dal Grande F."/>
            <person name="Keller J."/>
        </authorList>
    </citation>
    <scope>NUCLEOTIDE SEQUENCE [LARGE SCALE GENOMIC DNA]</scope>
    <source>
        <strain evidence="15 16">SAG 245.80</strain>
    </source>
</reference>
<dbReference type="FunFam" id="2.20.28.10:FF:000008">
    <property type="entry name" value="DNA helicase"/>
    <property type="match status" value="1"/>
</dbReference>
<evidence type="ECO:0000256" key="10">
    <source>
        <dbReference type="ARBA" id="ARBA00047995"/>
    </source>
</evidence>
<dbReference type="InterPro" id="IPR033762">
    <property type="entry name" value="MCM_OB"/>
</dbReference>
<dbReference type="EC" id="3.6.4.12" evidence="12"/>
<dbReference type="SMART" id="SM00382">
    <property type="entry name" value="AAA"/>
    <property type="match status" value="1"/>
</dbReference>
<evidence type="ECO:0000259" key="14">
    <source>
        <dbReference type="PROSITE" id="PS50051"/>
    </source>
</evidence>
<dbReference type="InterPro" id="IPR041562">
    <property type="entry name" value="MCM_lid"/>
</dbReference>
<evidence type="ECO:0000256" key="12">
    <source>
        <dbReference type="RuleBase" id="RU368061"/>
    </source>
</evidence>
<dbReference type="GO" id="GO:0016787">
    <property type="term" value="F:hydrolase activity"/>
    <property type="evidence" value="ECO:0007669"/>
    <property type="project" value="UniProtKB-KW"/>
</dbReference>
<dbReference type="InterPro" id="IPR001208">
    <property type="entry name" value="MCM_dom"/>
</dbReference>
<dbReference type="Pfam" id="PF14551">
    <property type="entry name" value="MCM_N"/>
    <property type="match status" value="1"/>
</dbReference>
<dbReference type="Gene3D" id="3.40.50.300">
    <property type="entry name" value="P-loop containing nucleotide triphosphate hydrolases"/>
    <property type="match status" value="1"/>
</dbReference>
<evidence type="ECO:0000313" key="16">
    <source>
        <dbReference type="Proteomes" id="UP001445335"/>
    </source>
</evidence>
<evidence type="ECO:0000256" key="8">
    <source>
        <dbReference type="ARBA" id="ARBA00023125"/>
    </source>
</evidence>
<dbReference type="InterPro" id="IPR031327">
    <property type="entry name" value="MCM"/>
</dbReference>
<dbReference type="InterPro" id="IPR012340">
    <property type="entry name" value="NA-bd_OB-fold"/>
</dbReference>
<keyword evidence="4 11" id="KW-0547">Nucleotide-binding</keyword>
<dbReference type="InterPro" id="IPR027417">
    <property type="entry name" value="P-loop_NTPase"/>
</dbReference>
<evidence type="ECO:0000256" key="11">
    <source>
        <dbReference type="RuleBase" id="RU004070"/>
    </source>
</evidence>
<dbReference type="Pfam" id="PF17207">
    <property type="entry name" value="MCM_OB"/>
    <property type="match status" value="1"/>
</dbReference>
<keyword evidence="8 11" id="KW-0238">DNA-binding</keyword>
<dbReference type="GO" id="GO:0005634">
    <property type="term" value="C:nucleus"/>
    <property type="evidence" value="ECO:0007669"/>
    <property type="project" value="UniProtKB-SubCell"/>
</dbReference>
<gene>
    <name evidence="15" type="ORF">WJX81_000309</name>
</gene>
<accession>A0AAW1QKF2</accession>
<feature type="compositionally biased region" description="Low complexity" evidence="13">
    <location>
        <begin position="717"/>
        <end position="726"/>
    </location>
</feature>
<evidence type="ECO:0000256" key="13">
    <source>
        <dbReference type="SAM" id="MobiDB-lite"/>
    </source>
</evidence>
<dbReference type="AlphaFoldDB" id="A0AAW1QKF2"/>
<feature type="compositionally biased region" description="Acidic residues" evidence="13">
    <location>
        <begin position="658"/>
        <end position="668"/>
    </location>
</feature>
<dbReference type="SMART" id="SM00350">
    <property type="entry name" value="MCM"/>
    <property type="match status" value="1"/>
</dbReference>
<keyword evidence="9 12" id="KW-0539">Nucleus</keyword>
<dbReference type="PANTHER" id="PTHR11630">
    <property type="entry name" value="DNA REPLICATION LICENSING FACTOR MCM FAMILY MEMBER"/>
    <property type="match status" value="1"/>
</dbReference>
<name>A0AAW1QKF2_9CHLO</name>
<feature type="compositionally biased region" description="Acidic residues" evidence="13">
    <location>
        <begin position="701"/>
        <end position="716"/>
    </location>
</feature>
<dbReference type="Gene3D" id="3.30.1640.10">
    <property type="entry name" value="mini-chromosome maintenance (MCM) complex, chain A, domain 1"/>
    <property type="match status" value="1"/>
</dbReference>
<dbReference type="PROSITE" id="PS00847">
    <property type="entry name" value="MCM_1"/>
    <property type="match status" value="1"/>
</dbReference>
<dbReference type="EMBL" id="JALJOU010000093">
    <property type="protein sequence ID" value="KAK9821948.1"/>
    <property type="molecule type" value="Genomic_DNA"/>
</dbReference>
<feature type="region of interest" description="Disordered" evidence="13">
    <location>
        <begin position="508"/>
        <end position="539"/>
    </location>
</feature>
<dbReference type="InterPro" id="IPR027925">
    <property type="entry name" value="MCM_N"/>
</dbReference>
<organism evidence="15 16">
    <name type="scientific">Elliptochloris bilobata</name>
    <dbReference type="NCBI Taxonomy" id="381761"/>
    <lineage>
        <taxon>Eukaryota</taxon>
        <taxon>Viridiplantae</taxon>
        <taxon>Chlorophyta</taxon>
        <taxon>core chlorophytes</taxon>
        <taxon>Trebouxiophyceae</taxon>
        <taxon>Trebouxiophyceae incertae sedis</taxon>
        <taxon>Elliptochloris clade</taxon>
        <taxon>Elliptochloris</taxon>
    </lineage>
</organism>
<dbReference type="GO" id="GO:0005524">
    <property type="term" value="F:ATP binding"/>
    <property type="evidence" value="ECO:0007669"/>
    <property type="project" value="UniProtKB-UniRule"/>
</dbReference>
<feature type="compositionally biased region" description="Acidic residues" evidence="13">
    <location>
        <begin position="528"/>
        <end position="537"/>
    </location>
</feature>
<evidence type="ECO:0000256" key="2">
    <source>
        <dbReference type="ARBA" id="ARBA00008010"/>
    </source>
</evidence>
<comment type="subunit">
    <text evidence="12">Component of the MCM2-7 complex.</text>
</comment>
<dbReference type="PRINTS" id="PR01657">
    <property type="entry name" value="MCMFAMILY"/>
</dbReference>
<comment type="caution">
    <text evidence="15">The sequence shown here is derived from an EMBL/GenBank/DDBJ whole genome shotgun (WGS) entry which is preliminary data.</text>
</comment>
<feature type="compositionally biased region" description="Basic residues" evidence="13">
    <location>
        <begin position="727"/>
        <end position="738"/>
    </location>
</feature>
<feature type="domain" description="MCM C-terminal AAA(+) ATPase" evidence="14">
    <location>
        <begin position="295"/>
        <end position="501"/>
    </location>
</feature>
<comment type="catalytic activity">
    <reaction evidence="10 12">
        <text>ATP + H2O = ADP + phosphate + H(+)</text>
        <dbReference type="Rhea" id="RHEA:13065"/>
        <dbReference type="ChEBI" id="CHEBI:15377"/>
        <dbReference type="ChEBI" id="CHEBI:15378"/>
        <dbReference type="ChEBI" id="CHEBI:30616"/>
        <dbReference type="ChEBI" id="CHEBI:43474"/>
        <dbReference type="ChEBI" id="CHEBI:456216"/>
        <dbReference type="EC" id="3.6.4.12"/>
    </reaction>
</comment>
<dbReference type="GO" id="GO:1902975">
    <property type="term" value="P:mitotic DNA replication initiation"/>
    <property type="evidence" value="ECO:0007669"/>
    <property type="project" value="TreeGrafter"/>
</dbReference>
<dbReference type="Gene3D" id="2.20.28.10">
    <property type="match status" value="1"/>
</dbReference>
<evidence type="ECO:0000256" key="3">
    <source>
        <dbReference type="ARBA" id="ARBA00022705"/>
    </source>
</evidence>